<reference evidence="2" key="1">
    <citation type="submission" date="2016-05" db="EMBL/GenBank/DDBJ databases">
        <authorList>
            <person name="Lavstsen T."/>
            <person name="Jespersen J.S."/>
        </authorList>
    </citation>
    <scope>NUCLEOTIDE SEQUENCE</scope>
    <source>
        <tissue evidence="2">Brain</tissue>
    </source>
</reference>
<evidence type="ECO:0000313" key="2">
    <source>
        <dbReference type="EMBL" id="SBP83409.1"/>
    </source>
</evidence>
<sequence>MASVVHINDTCRLCSKVLRIHGVLSNSVLIFERKLQDRTFSDRCARLGLNLSQERTKSVRICRTCANVVARLEKDLPLLKKWQINEKPIKTEDQTSPRAEKRDCTTPPTPRAAEKLRCSPQPQTSAAQPGSVQVTTQYTCFTVPAQHEAGIILHLSTGNWKSAVHLISKHKELMEEMKIIMISIIQEECKRLTKAENGCMLWKTTPEDLKKFSFETLLADLQRLSPFLLSVFKAVTKDNVSCVGAAASIALRARDLRMSAFAYHISGILQHGGAKKAVFTRLSKMGISTAFKNAARKKKEMAASCGEEVQLLNASSDPFLRSEAECDADNVDE</sequence>
<name>A0A1A8CUI5_NOTKA</name>
<evidence type="ECO:0000256" key="1">
    <source>
        <dbReference type="SAM" id="MobiDB-lite"/>
    </source>
</evidence>
<accession>A0A1A8CUI5</accession>
<protein>
    <submittedName>
        <fullName evidence="2">Uncharacterized protein</fullName>
    </submittedName>
</protein>
<feature type="region of interest" description="Disordered" evidence="1">
    <location>
        <begin position="89"/>
        <end position="130"/>
    </location>
</feature>
<dbReference type="EMBL" id="HADZ01019468">
    <property type="protein sequence ID" value="SBP83409.1"/>
    <property type="molecule type" value="Transcribed_RNA"/>
</dbReference>
<feature type="compositionally biased region" description="Basic and acidic residues" evidence="1">
    <location>
        <begin position="89"/>
        <end position="104"/>
    </location>
</feature>
<dbReference type="AlphaFoldDB" id="A0A1A8CUI5"/>
<reference evidence="2" key="2">
    <citation type="submission" date="2016-06" db="EMBL/GenBank/DDBJ databases">
        <title>The genome of a short-lived fish provides insights into sex chromosome evolution and the genetic control of aging.</title>
        <authorList>
            <person name="Reichwald K."/>
            <person name="Felder M."/>
            <person name="Petzold A."/>
            <person name="Koch P."/>
            <person name="Groth M."/>
            <person name="Platzer M."/>
        </authorList>
    </citation>
    <scope>NUCLEOTIDE SEQUENCE</scope>
    <source>
        <tissue evidence="2">Brain</tissue>
    </source>
</reference>
<proteinExistence type="predicted"/>
<feature type="compositionally biased region" description="Polar residues" evidence="1">
    <location>
        <begin position="120"/>
        <end position="130"/>
    </location>
</feature>
<gene>
    <name evidence="2" type="primary">BRAFLDRAFT_72851</name>
</gene>
<organism evidence="2">
    <name type="scientific">Nothobranchius kadleci</name>
    <name type="common">African annual killifish</name>
    <dbReference type="NCBI Taxonomy" id="1051664"/>
    <lineage>
        <taxon>Eukaryota</taxon>
        <taxon>Metazoa</taxon>
        <taxon>Chordata</taxon>
        <taxon>Craniata</taxon>
        <taxon>Vertebrata</taxon>
        <taxon>Euteleostomi</taxon>
        <taxon>Actinopterygii</taxon>
        <taxon>Neopterygii</taxon>
        <taxon>Teleostei</taxon>
        <taxon>Neoteleostei</taxon>
        <taxon>Acanthomorphata</taxon>
        <taxon>Ovalentaria</taxon>
        <taxon>Atherinomorphae</taxon>
        <taxon>Cyprinodontiformes</taxon>
        <taxon>Nothobranchiidae</taxon>
        <taxon>Nothobranchius</taxon>
    </lineage>
</organism>